<dbReference type="GO" id="GO:0022857">
    <property type="term" value="F:transmembrane transporter activity"/>
    <property type="evidence" value="ECO:0007669"/>
    <property type="project" value="InterPro"/>
</dbReference>
<feature type="transmembrane region" description="Helical" evidence="9">
    <location>
        <begin position="142"/>
        <end position="161"/>
    </location>
</feature>
<keyword evidence="5 9" id="KW-0812">Transmembrane</keyword>
<dbReference type="InterPro" id="IPR020846">
    <property type="entry name" value="MFS_dom"/>
</dbReference>
<dbReference type="AlphaFoldDB" id="A0A3A4A5B5"/>
<dbReference type="PANTHER" id="PTHR23501:SF197">
    <property type="entry name" value="COMD"/>
    <property type="match status" value="1"/>
</dbReference>
<evidence type="ECO:0000256" key="1">
    <source>
        <dbReference type="ARBA" id="ARBA00004651"/>
    </source>
</evidence>
<proteinExistence type="inferred from homology"/>
<evidence type="ECO:0000256" key="8">
    <source>
        <dbReference type="SAM" id="MobiDB-lite"/>
    </source>
</evidence>
<comment type="subcellular location">
    <subcellularLocation>
        <location evidence="1">Cell membrane</location>
        <topology evidence="1">Multi-pass membrane protein</topology>
    </subcellularLocation>
</comment>
<dbReference type="Gene3D" id="1.20.1250.20">
    <property type="entry name" value="MFS general substrate transporter like domains"/>
    <property type="match status" value="1"/>
</dbReference>
<dbReference type="InterPro" id="IPR011701">
    <property type="entry name" value="MFS"/>
</dbReference>
<dbReference type="EMBL" id="QZEY01000030">
    <property type="protein sequence ID" value="RJL20523.1"/>
    <property type="molecule type" value="Genomic_DNA"/>
</dbReference>
<feature type="transmembrane region" description="Helical" evidence="9">
    <location>
        <begin position="306"/>
        <end position="324"/>
    </location>
</feature>
<evidence type="ECO:0000256" key="4">
    <source>
        <dbReference type="ARBA" id="ARBA00022475"/>
    </source>
</evidence>
<dbReference type="RefSeq" id="WP_119931725.1">
    <property type="nucleotide sequence ID" value="NZ_QZEY01000030.1"/>
</dbReference>
<accession>A0A3A4A5B5</accession>
<reference evidence="11 12" key="1">
    <citation type="submission" date="2018-09" db="EMBL/GenBank/DDBJ databases">
        <title>YIM 75507 draft genome.</title>
        <authorList>
            <person name="Tang S."/>
            <person name="Feng Y."/>
        </authorList>
    </citation>
    <scope>NUCLEOTIDE SEQUENCE [LARGE SCALE GENOMIC DNA]</scope>
    <source>
        <strain evidence="11 12">YIM 75507</strain>
    </source>
</reference>
<keyword evidence="3" id="KW-0813">Transport</keyword>
<dbReference type="InterPro" id="IPR004638">
    <property type="entry name" value="EmrB-like"/>
</dbReference>
<feature type="compositionally biased region" description="Low complexity" evidence="8">
    <location>
        <begin position="463"/>
        <end position="474"/>
    </location>
</feature>
<evidence type="ECO:0000256" key="3">
    <source>
        <dbReference type="ARBA" id="ARBA00022448"/>
    </source>
</evidence>
<dbReference type="PRINTS" id="PR01036">
    <property type="entry name" value="TCRTETB"/>
</dbReference>
<dbReference type="PROSITE" id="PS50850">
    <property type="entry name" value="MFS"/>
    <property type="match status" value="1"/>
</dbReference>
<dbReference type="NCBIfam" id="TIGR00711">
    <property type="entry name" value="efflux_EmrB"/>
    <property type="match status" value="1"/>
</dbReference>
<dbReference type="Gene3D" id="1.20.1720.10">
    <property type="entry name" value="Multidrug resistance protein D"/>
    <property type="match status" value="1"/>
</dbReference>
<evidence type="ECO:0000256" key="2">
    <source>
        <dbReference type="ARBA" id="ARBA00007520"/>
    </source>
</evidence>
<evidence type="ECO:0000256" key="6">
    <source>
        <dbReference type="ARBA" id="ARBA00022989"/>
    </source>
</evidence>
<feature type="domain" description="Major facilitator superfamily (MFS) profile" evidence="10">
    <location>
        <begin position="16"/>
        <end position="450"/>
    </location>
</feature>
<dbReference type="SUPFAM" id="SSF103473">
    <property type="entry name" value="MFS general substrate transporter"/>
    <property type="match status" value="1"/>
</dbReference>
<feature type="transmembrane region" description="Helical" evidence="9">
    <location>
        <begin position="429"/>
        <end position="446"/>
    </location>
</feature>
<dbReference type="InterPro" id="IPR036259">
    <property type="entry name" value="MFS_trans_sf"/>
</dbReference>
<gene>
    <name evidence="11" type="ORF">D5H75_39310</name>
</gene>
<keyword evidence="4" id="KW-1003">Cell membrane</keyword>
<organism evidence="11 12">
    <name type="scientific">Bailinhaonella thermotolerans</name>
    <dbReference type="NCBI Taxonomy" id="1070861"/>
    <lineage>
        <taxon>Bacteria</taxon>
        <taxon>Bacillati</taxon>
        <taxon>Actinomycetota</taxon>
        <taxon>Actinomycetes</taxon>
        <taxon>Streptosporangiales</taxon>
        <taxon>Streptosporangiaceae</taxon>
        <taxon>Bailinhaonella</taxon>
    </lineage>
</organism>
<keyword evidence="12" id="KW-1185">Reference proteome</keyword>
<dbReference type="OrthoDB" id="4082704at2"/>
<sequence>MSGAAERTGRGNTPLAVAGLCLGVVLAVVDQTIVGTALPRIAAELGTGASAGWVVTAYLLTSTATGVLYGRASDRFGRLPTFLTAVGVFTAASALAGLAETLPQLVALRAVQGLGAGGLFSLASIVLAELFPAERRGRAQGYLGAIMAVGSVGGPLAGGVLTDTVGWRWIFYVNVPLGLLAMLFAGVGLRLPRPASVPRVDAPGSALLAAAVAVLMLAAEWGGREHAWTSPVILGLAAGAVVLLAAFAAWERRAPEPVLPPRLLRDRVVRITYPASMLLGALLFGGSVFLPMYFQGVLGMDATRAGLALIPLMLAFVAASALSGRTAGARGPLLLGAAGVTAGFAALYLTAGSYPPMAAALALIGAGIGLLMQPLVAMTQRAVPAPELGTATSALIALRGLGGTLGISLFATIVSLAHTADYTSAIPRVFLAALPLCAVLFLLLLATPHPRPGAAPPEPPGGAPAAEAAGGAAR</sequence>
<feature type="transmembrane region" description="Helical" evidence="9">
    <location>
        <begin position="396"/>
        <end position="417"/>
    </location>
</feature>
<dbReference type="Proteomes" id="UP000265768">
    <property type="component" value="Unassembled WGS sequence"/>
</dbReference>
<evidence type="ECO:0000256" key="7">
    <source>
        <dbReference type="ARBA" id="ARBA00023136"/>
    </source>
</evidence>
<feature type="transmembrane region" description="Helical" evidence="9">
    <location>
        <begin position="271"/>
        <end position="294"/>
    </location>
</feature>
<comment type="caution">
    <text evidence="11">The sequence shown here is derived from an EMBL/GenBank/DDBJ whole genome shotgun (WGS) entry which is preliminary data.</text>
</comment>
<dbReference type="FunFam" id="1.20.1720.10:FF:000004">
    <property type="entry name" value="EmrB/QacA family drug resistance transporter"/>
    <property type="match status" value="1"/>
</dbReference>
<feature type="transmembrane region" description="Helical" evidence="9">
    <location>
        <begin position="200"/>
        <end position="219"/>
    </location>
</feature>
<feature type="transmembrane region" description="Helical" evidence="9">
    <location>
        <begin position="51"/>
        <end position="69"/>
    </location>
</feature>
<comment type="similarity">
    <text evidence="2">Belongs to the major facilitator superfamily. TCR/Tet family.</text>
</comment>
<keyword evidence="7 9" id="KW-0472">Membrane</keyword>
<protein>
    <submittedName>
        <fullName evidence="11">DHA2 family efflux MFS transporter permease subunit</fullName>
    </submittedName>
</protein>
<evidence type="ECO:0000256" key="5">
    <source>
        <dbReference type="ARBA" id="ARBA00022692"/>
    </source>
</evidence>
<evidence type="ECO:0000313" key="11">
    <source>
        <dbReference type="EMBL" id="RJL20523.1"/>
    </source>
</evidence>
<feature type="transmembrane region" description="Helical" evidence="9">
    <location>
        <begin position="111"/>
        <end position="130"/>
    </location>
</feature>
<feature type="region of interest" description="Disordered" evidence="8">
    <location>
        <begin position="452"/>
        <end position="474"/>
    </location>
</feature>
<feature type="transmembrane region" description="Helical" evidence="9">
    <location>
        <begin position="357"/>
        <end position="376"/>
    </location>
</feature>
<dbReference type="GO" id="GO:0005886">
    <property type="term" value="C:plasma membrane"/>
    <property type="evidence" value="ECO:0007669"/>
    <property type="project" value="UniProtKB-SubCell"/>
</dbReference>
<evidence type="ECO:0000313" key="12">
    <source>
        <dbReference type="Proteomes" id="UP000265768"/>
    </source>
</evidence>
<feature type="compositionally biased region" description="Pro residues" evidence="8">
    <location>
        <begin position="452"/>
        <end position="462"/>
    </location>
</feature>
<evidence type="ECO:0000256" key="9">
    <source>
        <dbReference type="SAM" id="Phobius"/>
    </source>
</evidence>
<feature type="transmembrane region" description="Helical" evidence="9">
    <location>
        <begin position="231"/>
        <end position="250"/>
    </location>
</feature>
<feature type="transmembrane region" description="Helical" evidence="9">
    <location>
        <begin position="167"/>
        <end position="188"/>
    </location>
</feature>
<keyword evidence="6 9" id="KW-1133">Transmembrane helix</keyword>
<evidence type="ECO:0000259" key="10">
    <source>
        <dbReference type="PROSITE" id="PS50850"/>
    </source>
</evidence>
<dbReference type="Pfam" id="PF07690">
    <property type="entry name" value="MFS_1"/>
    <property type="match status" value="1"/>
</dbReference>
<name>A0A3A4A5B5_9ACTN</name>
<feature type="transmembrane region" description="Helical" evidence="9">
    <location>
        <begin position="81"/>
        <end position="99"/>
    </location>
</feature>
<feature type="transmembrane region" description="Helical" evidence="9">
    <location>
        <begin position="331"/>
        <end position="351"/>
    </location>
</feature>
<dbReference type="PANTHER" id="PTHR23501">
    <property type="entry name" value="MAJOR FACILITATOR SUPERFAMILY"/>
    <property type="match status" value="1"/>
</dbReference>